<name>A0A1M6CBM4_9VIBR</name>
<dbReference type="Pfam" id="PF08668">
    <property type="entry name" value="HDOD"/>
    <property type="match status" value="1"/>
</dbReference>
<dbReference type="EMBL" id="FQXZ01000045">
    <property type="protein sequence ID" value="SHI58283.1"/>
    <property type="molecule type" value="Genomic_DNA"/>
</dbReference>
<evidence type="ECO:0000256" key="1">
    <source>
        <dbReference type="PROSITE-ProRule" id="PRU00169"/>
    </source>
</evidence>
<keyword evidence="1" id="KW-0597">Phosphoprotein</keyword>
<accession>A0A1M6CBM4</accession>
<dbReference type="Gene3D" id="1.10.3210.10">
    <property type="entry name" value="Hypothetical protein af1432"/>
    <property type="match status" value="1"/>
</dbReference>
<dbReference type="Proteomes" id="UP000184608">
    <property type="component" value="Unassembled WGS sequence"/>
</dbReference>
<dbReference type="OrthoDB" id="5755654at2"/>
<dbReference type="PROSITE" id="PS50110">
    <property type="entry name" value="RESPONSE_REGULATORY"/>
    <property type="match status" value="1"/>
</dbReference>
<protein>
    <submittedName>
        <fullName evidence="4">HDOD domain protein</fullName>
    </submittedName>
</protein>
<dbReference type="InterPro" id="IPR052340">
    <property type="entry name" value="RNase_Y/CdgJ"/>
</dbReference>
<dbReference type="InterPro" id="IPR011006">
    <property type="entry name" value="CheY-like_superfamily"/>
</dbReference>
<dbReference type="PANTHER" id="PTHR33525:SF5">
    <property type="entry name" value="TWO COMPONENT SIGNAL TRANSDUCTION SYSTEM RESPONSE REGULATOR"/>
    <property type="match status" value="1"/>
</dbReference>
<keyword evidence="5" id="KW-1185">Reference proteome</keyword>
<evidence type="ECO:0000259" key="3">
    <source>
        <dbReference type="PROSITE" id="PS51833"/>
    </source>
</evidence>
<dbReference type="PIRSF" id="PIRSF036883">
    <property type="entry name" value="RR_HD-GYP_mod"/>
    <property type="match status" value="1"/>
</dbReference>
<gene>
    <name evidence="4" type="ORF">VA7868_03979</name>
</gene>
<feature type="modified residue" description="4-aspartylphosphate" evidence="1">
    <location>
        <position position="58"/>
    </location>
</feature>
<dbReference type="STRING" id="1216006.VA7868_03979"/>
<evidence type="ECO:0000313" key="5">
    <source>
        <dbReference type="Proteomes" id="UP000184608"/>
    </source>
</evidence>
<organism evidence="4 5">
    <name type="scientific">Vibrio aerogenes CECT 7868</name>
    <dbReference type="NCBI Taxonomy" id="1216006"/>
    <lineage>
        <taxon>Bacteria</taxon>
        <taxon>Pseudomonadati</taxon>
        <taxon>Pseudomonadota</taxon>
        <taxon>Gammaproteobacteria</taxon>
        <taxon>Vibrionales</taxon>
        <taxon>Vibrionaceae</taxon>
        <taxon>Vibrio</taxon>
    </lineage>
</organism>
<sequence length="388" mass="43835">MKLEVICVDDDEFMLKAIGRVFRCLRPEWQVLLIPEPLQWKTQWKSSGFGEPAIFISDLLMPKKKGDELLGEVKKYFPEAVRVLLTGDTSADIPKRAHDFAHFVLPKPFTQYDFERLFVSAERLHKMPFNGACRKKLGLLAGLPILPNAVRELQQVIASPDCDVRLMAEVISHEPALTARVFQIANSSYFGFRRVTDSLPEAIGRLGATLLETIALSLLAHIPYKRVSPSQQKRISEKALKTASVARMFAKNLQFSRRDQDKVFIATILTAIGRLLVIEEGAAEDQVRDFLGLQETFEDHHVVAAYLLILWGYEIETGELILNQNKVHFSSENEAERLGSTIALATLTEPLETEEQFEQLALQLPEQISAMLMDLMPQLLEAGPNFFE</sequence>
<dbReference type="InterPro" id="IPR001789">
    <property type="entry name" value="Sig_transdc_resp-reg_receiver"/>
</dbReference>
<dbReference type="SUPFAM" id="SSF52172">
    <property type="entry name" value="CheY-like"/>
    <property type="match status" value="1"/>
</dbReference>
<evidence type="ECO:0000313" key="4">
    <source>
        <dbReference type="EMBL" id="SHI58283.1"/>
    </source>
</evidence>
<evidence type="ECO:0000259" key="2">
    <source>
        <dbReference type="PROSITE" id="PS50110"/>
    </source>
</evidence>
<dbReference type="Gene3D" id="3.40.50.2300">
    <property type="match status" value="1"/>
</dbReference>
<dbReference type="SUPFAM" id="SSF109604">
    <property type="entry name" value="HD-domain/PDEase-like"/>
    <property type="match status" value="1"/>
</dbReference>
<proteinExistence type="predicted"/>
<reference evidence="4 5" key="1">
    <citation type="submission" date="2016-11" db="EMBL/GenBank/DDBJ databases">
        <authorList>
            <person name="Jaros S."/>
            <person name="Januszkiewicz K."/>
            <person name="Wedrychowicz H."/>
        </authorList>
    </citation>
    <scope>NUCLEOTIDE SEQUENCE [LARGE SCALE GENOMIC DNA]</scope>
    <source>
        <strain evidence="4 5">CECT 7868</strain>
    </source>
</reference>
<dbReference type="InterPro" id="IPR013976">
    <property type="entry name" value="HDOD"/>
</dbReference>
<dbReference type="GO" id="GO:0000160">
    <property type="term" value="P:phosphorelay signal transduction system"/>
    <property type="evidence" value="ECO:0007669"/>
    <property type="project" value="InterPro"/>
</dbReference>
<feature type="domain" description="Response regulatory" evidence="2">
    <location>
        <begin position="4"/>
        <end position="122"/>
    </location>
</feature>
<dbReference type="InterPro" id="IPR014626">
    <property type="entry name" value="Sig_transdc_resp-reg_put"/>
</dbReference>
<dbReference type="AlphaFoldDB" id="A0A1M6CBM4"/>
<dbReference type="RefSeq" id="WP_073605585.1">
    <property type="nucleotide sequence ID" value="NZ_FQXZ01000045.1"/>
</dbReference>
<dbReference type="PROSITE" id="PS51833">
    <property type="entry name" value="HDOD"/>
    <property type="match status" value="1"/>
</dbReference>
<feature type="domain" description="HDOD" evidence="3">
    <location>
        <begin position="143"/>
        <end position="327"/>
    </location>
</feature>
<dbReference type="PANTHER" id="PTHR33525">
    <property type="match status" value="1"/>
</dbReference>